<sequence length="127" mass="14491">MMLDIKSLLAPKRLLITAIAYTIVITVAFLLPSIEEKPIDIKNFDKALHVLIYVMLVFLWLLFFRNKLNLKTWCYILGTIFLYGIIIEALQSSITTSRQADVFDVLANSFGMLIGVILFFTISKKIS</sequence>
<dbReference type="Proteomes" id="UP001254488">
    <property type="component" value="Unassembled WGS sequence"/>
</dbReference>
<feature type="domain" description="VanZ-like" evidence="2">
    <location>
        <begin position="46"/>
        <end position="121"/>
    </location>
</feature>
<evidence type="ECO:0000313" key="4">
    <source>
        <dbReference type="Proteomes" id="UP001254488"/>
    </source>
</evidence>
<dbReference type="EMBL" id="JAVRHZ010000002">
    <property type="protein sequence ID" value="MDT0555228.1"/>
    <property type="molecule type" value="Genomic_DNA"/>
</dbReference>
<keyword evidence="4" id="KW-1185">Reference proteome</keyword>
<keyword evidence="1" id="KW-1133">Transmembrane helix</keyword>
<feature type="transmembrane region" description="Helical" evidence="1">
    <location>
        <begin position="73"/>
        <end position="90"/>
    </location>
</feature>
<evidence type="ECO:0000313" key="3">
    <source>
        <dbReference type="EMBL" id="MDT0555228.1"/>
    </source>
</evidence>
<reference evidence="3 4" key="1">
    <citation type="submission" date="2023-09" db="EMBL/GenBank/DDBJ databases">
        <authorList>
            <person name="Rey-Velasco X."/>
        </authorList>
    </citation>
    <scope>NUCLEOTIDE SEQUENCE [LARGE SCALE GENOMIC DNA]</scope>
    <source>
        <strain evidence="3 4">W242</strain>
    </source>
</reference>
<feature type="transmembrane region" description="Helical" evidence="1">
    <location>
        <begin position="46"/>
        <end position="64"/>
    </location>
</feature>
<dbReference type="NCBIfam" id="NF037970">
    <property type="entry name" value="vanZ_1"/>
    <property type="match status" value="1"/>
</dbReference>
<dbReference type="InterPro" id="IPR006976">
    <property type="entry name" value="VanZ-like"/>
</dbReference>
<name>A0ABU2YAL0_9FLAO</name>
<organism evidence="3 4">
    <name type="scientific">Patiriisocius hiemis</name>
    <dbReference type="NCBI Taxonomy" id="3075604"/>
    <lineage>
        <taxon>Bacteria</taxon>
        <taxon>Pseudomonadati</taxon>
        <taxon>Bacteroidota</taxon>
        <taxon>Flavobacteriia</taxon>
        <taxon>Flavobacteriales</taxon>
        <taxon>Flavobacteriaceae</taxon>
        <taxon>Patiriisocius</taxon>
    </lineage>
</organism>
<accession>A0ABU2YAL0</accession>
<proteinExistence type="predicted"/>
<keyword evidence="1" id="KW-0472">Membrane</keyword>
<protein>
    <submittedName>
        <fullName evidence="3">VanZ family protein</fullName>
    </submittedName>
</protein>
<evidence type="ECO:0000259" key="2">
    <source>
        <dbReference type="Pfam" id="PF04892"/>
    </source>
</evidence>
<dbReference type="PANTHER" id="PTHR28008">
    <property type="entry name" value="DOMAIN PROTEIN, PUTATIVE (AFU_ORTHOLOGUE AFUA_3G10980)-RELATED"/>
    <property type="match status" value="1"/>
</dbReference>
<dbReference type="Pfam" id="PF04892">
    <property type="entry name" value="VanZ"/>
    <property type="match status" value="1"/>
</dbReference>
<dbReference type="PANTHER" id="PTHR28008:SF1">
    <property type="entry name" value="DOMAIN PROTEIN, PUTATIVE (AFU_ORTHOLOGUE AFUA_3G10980)-RELATED"/>
    <property type="match status" value="1"/>
</dbReference>
<dbReference type="RefSeq" id="WP_311332186.1">
    <property type="nucleotide sequence ID" value="NZ_JAVRHZ010000002.1"/>
</dbReference>
<feature type="transmembrane region" description="Helical" evidence="1">
    <location>
        <begin position="14"/>
        <end position="34"/>
    </location>
</feature>
<feature type="transmembrane region" description="Helical" evidence="1">
    <location>
        <begin position="102"/>
        <end position="122"/>
    </location>
</feature>
<comment type="caution">
    <text evidence="3">The sequence shown here is derived from an EMBL/GenBank/DDBJ whole genome shotgun (WGS) entry which is preliminary data.</text>
</comment>
<evidence type="ECO:0000256" key="1">
    <source>
        <dbReference type="SAM" id="Phobius"/>
    </source>
</evidence>
<gene>
    <name evidence="3" type="ORF">RM538_04375</name>
</gene>
<keyword evidence="1" id="KW-0812">Transmembrane</keyword>